<dbReference type="InterPro" id="IPR001099">
    <property type="entry name" value="Chalcone/stilbene_synt_N"/>
</dbReference>
<dbReference type="Proteomes" id="UP000234748">
    <property type="component" value="Unassembled WGS sequence"/>
</dbReference>
<feature type="domain" description="Chalcone/stilbene synthase N-terminal" evidence="5">
    <location>
        <begin position="64"/>
        <end position="205"/>
    </location>
</feature>
<comment type="caution">
    <text evidence="7">The sequence shown here is derived from an EMBL/GenBank/DDBJ whole genome shotgun (WGS) entry which is preliminary data.</text>
</comment>
<dbReference type="InterPro" id="IPR016039">
    <property type="entry name" value="Thiolase-like"/>
</dbReference>
<dbReference type="PANTHER" id="PTHR11877:SF99">
    <property type="entry name" value="1,3,6,8-TETRAHYDROXYNAPHTHALENE SYNTHASE"/>
    <property type="match status" value="1"/>
</dbReference>
<dbReference type="CDD" id="cd00831">
    <property type="entry name" value="CHS_like"/>
    <property type="match status" value="1"/>
</dbReference>
<dbReference type="InterPro" id="IPR012328">
    <property type="entry name" value="Chalcone/stilbene_synt_C"/>
</dbReference>
<dbReference type="GO" id="GO:0030639">
    <property type="term" value="P:polyketide biosynthetic process"/>
    <property type="evidence" value="ECO:0007669"/>
    <property type="project" value="TreeGrafter"/>
</dbReference>
<gene>
    <name evidence="7" type="ORF">CUU66_19440</name>
</gene>
<evidence type="ECO:0000256" key="4">
    <source>
        <dbReference type="PIRSR" id="PIRSR000451-1"/>
    </source>
</evidence>
<dbReference type="InterPro" id="IPR011141">
    <property type="entry name" value="Polyketide_synthase_type-III"/>
</dbReference>
<dbReference type="Pfam" id="PF00195">
    <property type="entry name" value="Chal_sti_synt_N"/>
    <property type="match status" value="1"/>
</dbReference>
<feature type="active site" description="Acyl-thioester intermediate" evidence="4">
    <location>
        <position position="144"/>
    </location>
</feature>
<name>A0A2N5M1Y8_9BACI</name>
<reference evidence="7 8" key="1">
    <citation type="submission" date="2017-11" db="EMBL/GenBank/DDBJ databases">
        <title>Comparitive Functional Genomics of Dry Heat Resistant strains isolated from the Viking Spacecraft.</title>
        <authorList>
            <person name="Seuylemezian A."/>
            <person name="Cooper K."/>
            <person name="Vaishampayan P."/>
        </authorList>
    </citation>
    <scope>NUCLEOTIDE SEQUENCE [LARGE SCALE GENOMIC DNA]</scope>
    <source>
        <strain evidence="7 8">V1-29</strain>
    </source>
</reference>
<keyword evidence="3" id="KW-0012">Acyltransferase</keyword>
<dbReference type="GO" id="GO:0016747">
    <property type="term" value="F:acyltransferase activity, transferring groups other than amino-acyl groups"/>
    <property type="evidence" value="ECO:0007669"/>
    <property type="project" value="InterPro"/>
</dbReference>
<dbReference type="PIRSF" id="PIRSF000451">
    <property type="entry name" value="PKS_III"/>
    <property type="match status" value="1"/>
</dbReference>
<evidence type="ECO:0000256" key="2">
    <source>
        <dbReference type="ARBA" id="ARBA00022679"/>
    </source>
</evidence>
<dbReference type="PANTHER" id="PTHR11877">
    <property type="entry name" value="HYDROXYMETHYLGLUTARYL-COA SYNTHASE"/>
    <property type="match status" value="1"/>
</dbReference>
<sequence length="362" mass="40119">MANIISVSDIQLPYEINQSTVMDFAREMFGSSFRDIDRLLKVFVNGQIEKRHFACDLDWFRQEHTFEEKNNTYIEQAVRFGSEAIQDCLNQKEFLNRTISEEEIDAVIFISSTGLSTPSIDARIMNILPFGSHTKRIPIWGLGCAGGAAGLSRAFDYCKAYPKANVLVLSIEFCGLTFQKNDVSKSNLIGTSIFADGVACALLCGDESSLLKERRLQAVPQIEAVQSTLLKDSLNVMGWDVKNDGLFVIFSKDIPTLISGWLKPNVEEFLTNAGYSLSDITHFIAHPGGKKVIEAYEEALGFSDEKTALSLQVLKEYGNMSSATILYVLKRFMQGDAVSGDRGLAAALGPGFSSELLLMRWK</sequence>
<comment type="similarity">
    <text evidence="1">Belongs to the thiolase-like superfamily. Chalcone/stilbene synthases family.</text>
</comment>
<evidence type="ECO:0000256" key="1">
    <source>
        <dbReference type="ARBA" id="ARBA00005531"/>
    </source>
</evidence>
<dbReference type="EMBL" id="PGUY01000062">
    <property type="protein sequence ID" value="PLT28386.1"/>
    <property type="molecule type" value="Genomic_DNA"/>
</dbReference>
<evidence type="ECO:0000259" key="6">
    <source>
        <dbReference type="Pfam" id="PF02797"/>
    </source>
</evidence>
<dbReference type="RefSeq" id="WP_101645051.1">
    <property type="nucleotide sequence ID" value="NZ_PGUY01000062.1"/>
</dbReference>
<dbReference type="SUPFAM" id="SSF53901">
    <property type="entry name" value="Thiolase-like"/>
    <property type="match status" value="1"/>
</dbReference>
<feature type="domain" description="Chalcone/stilbene synthase C-terminal" evidence="6">
    <location>
        <begin position="224"/>
        <end position="360"/>
    </location>
</feature>
<organism evidence="7 8">
    <name type="scientific">Peribacillus deserti</name>
    <dbReference type="NCBI Taxonomy" id="673318"/>
    <lineage>
        <taxon>Bacteria</taxon>
        <taxon>Bacillati</taxon>
        <taxon>Bacillota</taxon>
        <taxon>Bacilli</taxon>
        <taxon>Bacillales</taxon>
        <taxon>Bacillaceae</taxon>
        <taxon>Peribacillus</taxon>
    </lineage>
</organism>
<dbReference type="OrthoDB" id="9786288at2"/>
<keyword evidence="8" id="KW-1185">Reference proteome</keyword>
<dbReference type="Pfam" id="PF02797">
    <property type="entry name" value="Chal_sti_synt_C"/>
    <property type="match status" value="1"/>
</dbReference>
<evidence type="ECO:0000256" key="3">
    <source>
        <dbReference type="ARBA" id="ARBA00023315"/>
    </source>
</evidence>
<accession>A0A2N5M1Y8</accession>
<dbReference type="Gene3D" id="3.40.47.10">
    <property type="match status" value="2"/>
</dbReference>
<protein>
    <submittedName>
        <fullName evidence="7">Type III polyketide synthase</fullName>
    </submittedName>
</protein>
<keyword evidence="2" id="KW-0808">Transferase</keyword>
<proteinExistence type="inferred from homology"/>
<dbReference type="AlphaFoldDB" id="A0A2N5M1Y8"/>
<evidence type="ECO:0000313" key="7">
    <source>
        <dbReference type="EMBL" id="PLT28386.1"/>
    </source>
</evidence>
<evidence type="ECO:0000259" key="5">
    <source>
        <dbReference type="Pfam" id="PF00195"/>
    </source>
</evidence>
<evidence type="ECO:0000313" key="8">
    <source>
        <dbReference type="Proteomes" id="UP000234748"/>
    </source>
</evidence>